<dbReference type="Proteomes" id="UP001157006">
    <property type="component" value="Chromosome 3"/>
</dbReference>
<evidence type="ECO:0000313" key="2">
    <source>
        <dbReference type="Proteomes" id="UP001157006"/>
    </source>
</evidence>
<sequence length="167" mass="19227">MQTTKVKDTGSAVKNVLSVIESLKKQVAMKHIVSLKVIRTYALNKTWWISFLMDIIRDIVDVKGNISAYTEISTFSCNHNFLIKKFRDLMIEFQTYSASNEIVGISITSGRAGSDELCVNRVCMYVFRMAYFMYETDFVLTRLQVEYVSMHMKLMMKRTCSVGAVIR</sequence>
<keyword evidence="2" id="KW-1185">Reference proteome</keyword>
<gene>
    <name evidence="1" type="ORF">VFH_III058880</name>
</gene>
<organism evidence="1 2">
    <name type="scientific">Vicia faba</name>
    <name type="common">Broad bean</name>
    <name type="synonym">Faba vulgaris</name>
    <dbReference type="NCBI Taxonomy" id="3906"/>
    <lineage>
        <taxon>Eukaryota</taxon>
        <taxon>Viridiplantae</taxon>
        <taxon>Streptophyta</taxon>
        <taxon>Embryophyta</taxon>
        <taxon>Tracheophyta</taxon>
        <taxon>Spermatophyta</taxon>
        <taxon>Magnoliopsida</taxon>
        <taxon>eudicotyledons</taxon>
        <taxon>Gunneridae</taxon>
        <taxon>Pentapetalae</taxon>
        <taxon>rosids</taxon>
        <taxon>fabids</taxon>
        <taxon>Fabales</taxon>
        <taxon>Fabaceae</taxon>
        <taxon>Papilionoideae</taxon>
        <taxon>50 kb inversion clade</taxon>
        <taxon>NPAAA clade</taxon>
        <taxon>Hologalegina</taxon>
        <taxon>IRL clade</taxon>
        <taxon>Fabeae</taxon>
        <taxon>Vicia</taxon>
    </lineage>
</organism>
<name>A0AAV0ZWS0_VICFA</name>
<protein>
    <submittedName>
        <fullName evidence="1">Uncharacterized protein</fullName>
    </submittedName>
</protein>
<evidence type="ECO:0000313" key="1">
    <source>
        <dbReference type="EMBL" id="CAI8602830.1"/>
    </source>
</evidence>
<reference evidence="1 2" key="1">
    <citation type="submission" date="2023-01" db="EMBL/GenBank/DDBJ databases">
        <authorList>
            <person name="Kreplak J."/>
        </authorList>
    </citation>
    <scope>NUCLEOTIDE SEQUENCE [LARGE SCALE GENOMIC DNA]</scope>
</reference>
<accession>A0AAV0ZWS0</accession>
<proteinExistence type="predicted"/>
<dbReference type="AlphaFoldDB" id="A0AAV0ZWS0"/>
<dbReference type="EMBL" id="OX451738">
    <property type="protein sequence ID" value="CAI8602830.1"/>
    <property type="molecule type" value="Genomic_DNA"/>
</dbReference>